<comment type="caution">
    <text evidence="1">The sequence shown here is derived from an EMBL/GenBank/DDBJ whole genome shotgun (WGS) entry which is preliminary data.</text>
</comment>
<dbReference type="SUPFAM" id="SSF53067">
    <property type="entry name" value="Actin-like ATPase domain"/>
    <property type="match status" value="1"/>
</dbReference>
<dbReference type="PANTHER" id="PTHR18964:SF149">
    <property type="entry name" value="BIFUNCTIONAL UDP-N-ACETYLGLUCOSAMINE 2-EPIMERASE_N-ACETYLMANNOSAMINE KINASE"/>
    <property type="match status" value="1"/>
</dbReference>
<dbReference type="Pfam" id="PF00480">
    <property type="entry name" value="ROK"/>
    <property type="match status" value="2"/>
</dbReference>
<dbReference type="AlphaFoldDB" id="A0A1J5QBV5"/>
<reference evidence="1" key="1">
    <citation type="submission" date="2016-10" db="EMBL/GenBank/DDBJ databases">
        <title>Sequence of Gallionella enrichment culture.</title>
        <authorList>
            <person name="Poehlein A."/>
            <person name="Muehling M."/>
            <person name="Daniel R."/>
        </authorList>
    </citation>
    <scope>NUCLEOTIDE SEQUENCE</scope>
</reference>
<name>A0A1J5QBV5_9ZZZZ</name>
<gene>
    <name evidence="1" type="primary">glcK_3</name>
    <name evidence="1" type="ORF">GALL_373440</name>
</gene>
<evidence type="ECO:0000313" key="1">
    <source>
        <dbReference type="EMBL" id="OIQ80896.1"/>
    </source>
</evidence>
<organism evidence="1">
    <name type="scientific">mine drainage metagenome</name>
    <dbReference type="NCBI Taxonomy" id="410659"/>
    <lineage>
        <taxon>unclassified sequences</taxon>
        <taxon>metagenomes</taxon>
        <taxon>ecological metagenomes</taxon>
    </lineage>
</organism>
<sequence>MDGDLEPGRWAVGLDIGGTKVLGVLVDLYARVPEVRHTVRLPTVRGCEGVVASASAVVEALAAAAGIPVTRLRAVGVGVPGVVDPESGEVSHAVNLGITGTVRLGALLSARLQDAPVRVDNDLNVAALGAARVRAARLALVGVARGGGRGLGGGADDPVTNRARSDADLAYLSLGTGVAAGLLLDGSVRRGARGAAGEIGHVPVVPDGLACPCGQRGCLERYASGAALDVAWPSHSGRPSPVELFAAAADGDPAAVAVRDGFAAAVAAAVRLLILTCDVDRVVIGGGVSGVGAPLLRAVREALAEQAARSPFLRSMAMADRVELAPQDVPVAAIGAALLCAAVSRGTPAEDVGTGA</sequence>
<dbReference type="GO" id="GO:0004340">
    <property type="term" value="F:glucokinase activity"/>
    <property type="evidence" value="ECO:0007669"/>
    <property type="project" value="UniProtKB-EC"/>
</dbReference>
<dbReference type="EC" id="2.7.1.2" evidence="1"/>
<dbReference type="InterPro" id="IPR043129">
    <property type="entry name" value="ATPase_NBD"/>
</dbReference>
<protein>
    <submittedName>
        <fullName evidence="1">Glucokinase</fullName>
        <ecNumber evidence="1">2.7.1.2</ecNumber>
    </submittedName>
</protein>
<dbReference type="EMBL" id="MLJW01000997">
    <property type="protein sequence ID" value="OIQ80896.1"/>
    <property type="molecule type" value="Genomic_DNA"/>
</dbReference>
<keyword evidence="1" id="KW-0418">Kinase</keyword>
<dbReference type="PANTHER" id="PTHR18964">
    <property type="entry name" value="ROK (REPRESSOR, ORF, KINASE) FAMILY"/>
    <property type="match status" value="1"/>
</dbReference>
<dbReference type="InterPro" id="IPR000600">
    <property type="entry name" value="ROK"/>
</dbReference>
<accession>A0A1J5QBV5</accession>
<keyword evidence="1" id="KW-0808">Transferase</keyword>
<dbReference type="Gene3D" id="3.30.420.40">
    <property type="match status" value="2"/>
</dbReference>
<proteinExistence type="predicted"/>